<dbReference type="Gene3D" id="1.10.950.10">
    <property type="entry name" value="Villin headpiece domain"/>
    <property type="match status" value="1"/>
</dbReference>
<accession>A0A814FRY0</accession>
<dbReference type="OrthoDB" id="1746725at2759"/>
<dbReference type="Proteomes" id="UP000663879">
    <property type="component" value="Unassembled WGS sequence"/>
</dbReference>
<dbReference type="EMBL" id="CAJNOC010003531">
    <property type="protein sequence ID" value="CAF0986713.1"/>
    <property type="molecule type" value="Genomic_DNA"/>
</dbReference>
<dbReference type="PANTHER" id="PTHR24213:SF9">
    <property type="entry name" value="UNCOORDINATED 115A, ISOFORM B-RELATED"/>
    <property type="match status" value="1"/>
</dbReference>
<feature type="region of interest" description="Disordered" evidence="2">
    <location>
        <begin position="197"/>
        <end position="226"/>
    </location>
</feature>
<dbReference type="PROSITE" id="PS51089">
    <property type="entry name" value="HP"/>
    <property type="match status" value="1"/>
</dbReference>
<feature type="compositionally biased region" description="Low complexity" evidence="2">
    <location>
        <begin position="33"/>
        <end position="45"/>
    </location>
</feature>
<feature type="compositionally biased region" description="Acidic residues" evidence="2">
    <location>
        <begin position="368"/>
        <end position="378"/>
    </location>
</feature>
<feature type="compositionally biased region" description="Low complexity" evidence="2">
    <location>
        <begin position="343"/>
        <end position="356"/>
    </location>
</feature>
<dbReference type="GO" id="GO:0051015">
    <property type="term" value="F:actin filament binding"/>
    <property type="evidence" value="ECO:0007669"/>
    <property type="project" value="TreeGrafter"/>
</dbReference>
<dbReference type="Pfam" id="PF02209">
    <property type="entry name" value="VHP"/>
    <property type="match status" value="1"/>
</dbReference>
<dbReference type="GO" id="GO:0007010">
    <property type="term" value="P:cytoskeleton organization"/>
    <property type="evidence" value="ECO:0007669"/>
    <property type="project" value="InterPro"/>
</dbReference>
<gene>
    <name evidence="4" type="ORF">OXX778_LOCUS15707</name>
</gene>
<evidence type="ECO:0000256" key="2">
    <source>
        <dbReference type="SAM" id="MobiDB-lite"/>
    </source>
</evidence>
<feature type="compositionally biased region" description="Polar residues" evidence="2">
    <location>
        <begin position="46"/>
        <end position="55"/>
    </location>
</feature>
<dbReference type="InterPro" id="IPR003128">
    <property type="entry name" value="Villin_headpiece"/>
</dbReference>
<evidence type="ECO:0000256" key="1">
    <source>
        <dbReference type="SAM" id="Coils"/>
    </source>
</evidence>
<organism evidence="4 5">
    <name type="scientific">Brachionus calyciflorus</name>
    <dbReference type="NCBI Taxonomy" id="104777"/>
    <lineage>
        <taxon>Eukaryota</taxon>
        <taxon>Metazoa</taxon>
        <taxon>Spiralia</taxon>
        <taxon>Gnathifera</taxon>
        <taxon>Rotifera</taxon>
        <taxon>Eurotatoria</taxon>
        <taxon>Monogononta</taxon>
        <taxon>Pseudotrocha</taxon>
        <taxon>Ploima</taxon>
        <taxon>Brachionidae</taxon>
        <taxon>Brachionus</taxon>
    </lineage>
</organism>
<evidence type="ECO:0000313" key="5">
    <source>
        <dbReference type="Proteomes" id="UP000663879"/>
    </source>
</evidence>
<dbReference type="AlphaFoldDB" id="A0A814FRY0"/>
<sequence>EHNQDDEKENTSSPTKVKKLEKNSSKDDKKLKSSTPLSSPTKESSNTILNENKNNISEEDNKKILINTNDQTDLVKKTPQSNVQNSEKMIVQEKENLPQTELSVDVSNNLGNASMNLTNPSPMSTATTVNVHQDSFHNSRVPVLSASDAAHSRSSSNPFVRGNFLTSTISGSDLHRFLNSGYLNGDGYLQRGVEPKHTTKSPHFHRPANFSYSKNTPNFVTPNRSSNRGAMRTLLMSAPSGRVSRALSNPGVRSSMHRDLIQSKTVKTDEKQLPNGGTQTTVTTTIHTTTVIPANLDNEEPIRLSKFSGGYEPNPDTPKKIESLDWPGPPYPAAVPELRVRSRSSSNRRATSTVTSIHGGSVNGDNVNIEDDVDDDDDDYEVNQVLNNQVDVNDPSYQQYLANNRQSALSAASVSSSLARVKASRPNSKLKYQNNLFDNDYNDYLLRYRSDKEWKQIVNKNLRSSRVQSGDVEMMNETVEENEMKLDEQEEENDECVNEARKKLETKLKREIEEISKIENESSMAAELLNEIKVHHQNVSRKLKLDPWKASRTPSANVEPNVRTRYESPVKASPSRICFYTRSSGIPTTLSGHALSQGVVSSTASTSFFGDMSQASPNSTVIASASNNAISVENNPSTTTTAKSATLPAGNNASLNSTPSYLTRNNFINSSGRLTTTSTPRSGPNIVYNIPVPKPGYGLSNPNKNVSLPQSARYNGLLLSHRSVDLEAPPGPYCVSGNETDRTEEFKKIQEAYRQYIFDNYINKTRSTPNLPGPPKIYPYEFLCINKRRKLPHDVDRQHLERHLSEQEFQEIFGMNAEQFYQLPYWKRVELKKKAKLF</sequence>
<keyword evidence="1" id="KW-0175">Coiled coil</keyword>
<proteinExistence type="predicted"/>
<name>A0A814FRY0_9BILA</name>
<dbReference type="InterPro" id="IPR051618">
    <property type="entry name" value="Actin-binding_LIM"/>
</dbReference>
<feature type="non-terminal residue" evidence="4">
    <location>
        <position position="1"/>
    </location>
</feature>
<feature type="coiled-coil region" evidence="1">
    <location>
        <begin position="472"/>
        <end position="521"/>
    </location>
</feature>
<feature type="region of interest" description="Disordered" evidence="2">
    <location>
        <begin position="306"/>
        <end position="378"/>
    </location>
</feature>
<dbReference type="GO" id="GO:0030032">
    <property type="term" value="P:lamellipodium assembly"/>
    <property type="evidence" value="ECO:0007669"/>
    <property type="project" value="TreeGrafter"/>
</dbReference>
<dbReference type="InterPro" id="IPR036886">
    <property type="entry name" value="Villin_headpiece_dom_sf"/>
</dbReference>
<feature type="compositionally biased region" description="Basic and acidic residues" evidence="2">
    <location>
        <begin position="18"/>
        <end position="31"/>
    </location>
</feature>
<feature type="region of interest" description="Disordered" evidence="2">
    <location>
        <begin position="633"/>
        <end position="658"/>
    </location>
</feature>
<feature type="region of interest" description="Disordered" evidence="2">
    <location>
        <begin position="1"/>
        <end position="61"/>
    </location>
</feature>
<evidence type="ECO:0000313" key="4">
    <source>
        <dbReference type="EMBL" id="CAF0986713.1"/>
    </source>
</evidence>
<dbReference type="SUPFAM" id="SSF47050">
    <property type="entry name" value="VHP, Villin headpiece domain"/>
    <property type="match status" value="1"/>
</dbReference>
<dbReference type="SMART" id="SM00153">
    <property type="entry name" value="VHP"/>
    <property type="match status" value="1"/>
</dbReference>
<comment type="caution">
    <text evidence="4">The sequence shown here is derived from an EMBL/GenBank/DDBJ whole genome shotgun (WGS) entry which is preliminary data.</text>
</comment>
<reference evidence="4" key="1">
    <citation type="submission" date="2021-02" db="EMBL/GenBank/DDBJ databases">
        <authorList>
            <person name="Nowell W R."/>
        </authorList>
    </citation>
    <scope>NUCLEOTIDE SEQUENCE</scope>
    <source>
        <strain evidence="4">Ploen Becks lab</strain>
    </source>
</reference>
<feature type="compositionally biased region" description="Polar residues" evidence="2">
    <location>
        <begin position="210"/>
        <end position="226"/>
    </location>
</feature>
<keyword evidence="5" id="KW-1185">Reference proteome</keyword>
<feature type="domain" description="HP" evidence="3">
    <location>
        <begin position="772"/>
        <end position="838"/>
    </location>
</feature>
<protein>
    <recommendedName>
        <fullName evidence="3">HP domain-containing protein</fullName>
    </recommendedName>
</protein>
<dbReference type="GO" id="GO:0015629">
    <property type="term" value="C:actin cytoskeleton"/>
    <property type="evidence" value="ECO:0007669"/>
    <property type="project" value="TreeGrafter"/>
</dbReference>
<evidence type="ECO:0000259" key="3">
    <source>
        <dbReference type="PROSITE" id="PS51089"/>
    </source>
</evidence>
<dbReference type="PANTHER" id="PTHR24213">
    <property type="entry name" value="ACTIN-BINDING LIM PROTEIN"/>
    <property type="match status" value="1"/>
</dbReference>